<accession>A0ABU1NYM4</accession>
<dbReference type="Pfam" id="PF01784">
    <property type="entry name" value="DUF34_NIF3"/>
    <property type="match status" value="1"/>
</dbReference>
<dbReference type="SUPFAM" id="SSF102705">
    <property type="entry name" value="NIF3 (NGG1p interacting factor 3)-like"/>
    <property type="match status" value="1"/>
</dbReference>
<proteinExistence type="inferred from homology"/>
<keyword evidence="5" id="KW-1185">Reference proteome</keyword>
<organism evidence="4 5">
    <name type="scientific">Paenibacillus qinlingensis</name>
    <dbReference type="NCBI Taxonomy" id="1837343"/>
    <lineage>
        <taxon>Bacteria</taxon>
        <taxon>Bacillati</taxon>
        <taxon>Bacillota</taxon>
        <taxon>Bacilli</taxon>
        <taxon>Bacillales</taxon>
        <taxon>Paenibacillaceae</taxon>
        <taxon>Paenibacillus</taxon>
    </lineage>
</organism>
<evidence type="ECO:0000256" key="2">
    <source>
        <dbReference type="ARBA" id="ARBA00022112"/>
    </source>
</evidence>
<comment type="caution">
    <text evidence="4">The sequence shown here is derived from an EMBL/GenBank/DDBJ whole genome shotgun (WGS) entry which is preliminary data.</text>
</comment>
<protein>
    <recommendedName>
        <fullName evidence="2">GTP cyclohydrolase 1 type 2 homolog</fullName>
    </recommendedName>
</protein>
<evidence type="ECO:0000313" key="4">
    <source>
        <dbReference type="EMBL" id="MDR6552600.1"/>
    </source>
</evidence>
<dbReference type="PANTHER" id="PTHR13799">
    <property type="entry name" value="NGG1 INTERACTING FACTOR 3"/>
    <property type="match status" value="1"/>
</dbReference>
<evidence type="ECO:0000256" key="3">
    <source>
        <dbReference type="ARBA" id="ARBA00022723"/>
    </source>
</evidence>
<gene>
    <name evidence="4" type="ORF">J2736_003807</name>
</gene>
<dbReference type="EMBL" id="JAVDSB010000007">
    <property type="protein sequence ID" value="MDR6552600.1"/>
    <property type="molecule type" value="Genomic_DNA"/>
</dbReference>
<reference evidence="4 5" key="1">
    <citation type="submission" date="2023-07" db="EMBL/GenBank/DDBJ databases">
        <title>Sorghum-associated microbial communities from plants grown in Nebraska, USA.</title>
        <authorList>
            <person name="Schachtman D."/>
        </authorList>
    </citation>
    <scope>NUCLEOTIDE SEQUENCE [LARGE SCALE GENOMIC DNA]</scope>
    <source>
        <strain evidence="4 5">CC258</strain>
    </source>
</reference>
<comment type="similarity">
    <text evidence="1">Belongs to the GTP cyclohydrolase I type 2/NIF3 family.</text>
</comment>
<keyword evidence="3" id="KW-0479">Metal-binding</keyword>
<dbReference type="InterPro" id="IPR036069">
    <property type="entry name" value="DUF34/NIF3_sf"/>
</dbReference>
<dbReference type="InterPro" id="IPR002678">
    <property type="entry name" value="DUF34/NIF3"/>
</dbReference>
<dbReference type="RefSeq" id="WP_310500122.1">
    <property type="nucleotide sequence ID" value="NZ_JAVDSB010000007.1"/>
</dbReference>
<name>A0ABU1NYM4_9BACL</name>
<evidence type="ECO:0000313" key="5">
    <source>
        <dbReference type="Proteomes" id="UP001267290"/>
    </source>
</evidence>
<dbReference type="Gene3D" id="3.40.1390.30">
    <property type="entry name" value="NIF3 (NGG1p interacting factor 3)-like"/>
    <property type="match status" value="2"/>
</dbReference>
<sequence length="251" mass="28620">MNTEQFHELIETLFVGLLNQSEYGEEFAFYTYGPECIHRIGYATNMTPEIIEQAAKKKVDLIVTHHDAWDFVFGMKEECHRLLASHGISHFFVHLPLDYVEFGTCTSLFKAIGIDHVIQKSIESDGRSLPGIGEFEYPISFQELSERVSTVLGETIKSWKNSEKLIKRVGMITGAGNSTKCLRDAHYSECDVYITGEKVLYTIQYAKFIKMNLIVGSHTFTEIFGVRSLVEKMKANYDSLDIIELVEDHVE</sequence>
<dbReference type="Proteomes" id="UP001267290">
    <property type="component" value="Unassembled WGS sequence"/>
</dbReference>
<dbReference type="PANTHER" id="PTHR13799:SF14">
    <property type="entry name" value="GTP CYCLOHYDROLASE 1 TYPE 2 HOMOLOG"/>
    <property type="match status" value="1"/>
</dbReference>
<evidence type="ECO:0000256" key="1">
    <source>
        <dbReference type="ARBA" id="ARBA00006964"/>
    </source>
</evidence>